<evidence type="ECO:0000313" key="7">
    <source>
        <dbReference type="EMBL" id="SBT21509.1"/>
    </source>
</evidence>
<dbReference type="InterPro" id="IPR000014">
    <property type="entry name" value="PAS"/>
</dbReference>
<dbReference type="AlphaFoldDB" id="A0A1C3JTJ6"/>
<evidence type="ECO:0000313" key="8">
    <source>
        <dbReference type="Proteomes" id="UP000092840"/>
    </source>
</evidence>
<name>A0A1C3JTJ6_9GAMM</name>
<dbReference type="EMBL" id="FLRA01000023">
    <property type="protein sequence ID" value="SBT18554.1"/>
    <property type="molecule type" value="Genomic_DNA"/>
</dbReference>
<evidence type="ECO:0000256" key="3">
    <source>
        <dbReference type="PROSITE-ProRule" id="PRU00284"/>
    </source>
</evidence>
<feature type="domain" description="Methyl-accepting transducer" evidence="4">
    <location>
        <begin position="262"/>
        <end position="434"/>
    </location>
</feature>
<dbReference type="Proteomes" id="UP000092840">
    <property type="component" value="Unassembled WGS sequence"/>
</dbReference>
<accession>A0A1C3JTJ6</accession>
<dbReference type="SUPFAM" id="SSF58104">
    <property type="entry name" value="Methyl-accepting chemotaxis protein (MCP) signaling domain"/>
    <property type="match status" value="1"/>
</dbReference>
<dbReference type="PROSITE" id="PS50111">
    <property type="entry name" value="CHEMOTAXIS_TRANSDUC_2"/>
    <property type="match status" value="1"/>
</dbReference>
<dbReference type="Pfam" id="PF08447">
    <property type="entry name" value="PAS_3"/>
    <property type="match status" value="1"/>
</dbReference>
<reference evidence="6 9" key="1">
    <citation type="submission" date="2016-06" db="EMBL/GenBank/DDBJ databases">
        <authorList>
            <person name="Kjaerup R.B."/>
            <person name="Dalgaard T.S."/>
            <person name="Juul-Madsen H.R."/>
        </authorList>
    </citation>
    <scope>NUCLEOTIDE SEQUENCE [LARGE SCALE GENOMIC DNA]</scope>
    <source>
        <strain evidence="6 9">CECT 5115</strain>
    </source>
</reference>
<keyword evidence="8" id="KW-1185">Reference proteome</keyword>
<proteinExistence type="predicted"/>
<dbReference type="InterPro" id="IPR000700">
    <property type="entry name" value="PAS-assoc_C"/>
</dbReference>
<evidence type="ECO:0000313" key="9">
    <source>
        <dbReference type="Proteomes" id="UP000092871"/>
    </source>
</evidence>
<dbReference type="CDD" id="cd00130">
    <property type="entry name" value="PAS"/>
    <property type="match status" value="2"/>
</dbReference>
<dbReference type="SUPFAM" id="SSF55785">
    <property type="entry name" value="PYP-like sensor domain (PAS domain)"/>
    <property type="match status" value="2"/>
</dbReference>
<dbReference type="Pfam" id="PF13426">
    <property type="entry name" value="PAS_9"/>
    <property type="match status" value="1"/>
</dbReference>
<evidence type="ECO:0000256" key="1">
    <source>
        <dbReference type="ARBA" id="ARBA00004370"/>
    </source>
</evidence>
<evidence type="ECO:0000256" key="2">
    <source>
        <dbReference type="ARBA" id="ARBA00023224"/>
    </source>
</evidence>
<dbReference type="SMART" id="SM00283">
    <property type="entry name" value="MA"/>
    <property type="match status" value="1"/>
</dbReference>
<feature type="domain" description="PAC" evidence="5">
    <location>
        <begin position="212"/>
        <end position="264"/>
    </location>
</feature>
<dbReference type="GO" id="GO:0007165">
    <property type="term" value="P:signal transduction"/>
    <property type="evidence" value="ECO:0007669"/>
    <property type="project" value="UniProtKB-KW"/>
</dbReference>
<gene>
    <name evidence="6" type="primary">bdlA_4</name>
    <name evidence="6" type="ORF">MGA5115_02701</name>
    <name evidence="7" type="ORF">MGA5116_02105</name>
</gene>
<dbReference type="PANTHER" id="PTHR32089:SF112">
    <property type="entry name" value="LYSOZYME-LIKE PROTEIN-RELATED"/>
    <property type="match status" value="1"/>
</dbReference>
<dbReference type="PROSITE" id="PS50113">
    <property type="entry name" value="PAC"/>
    <property type="match status" value="1"/>
</dbReference>
<dbReference type="Gene3D" id="1.10.287.950">
    <property type="entry name" value="Methyl-accepting chemotaxis protein"/>
    <property type="match status" value="1"/>
</dbReference>
<dbReference type="InterPro" id="IPR013655">
    <property type="entry name" value="PAS_fold_3"/>
</dbReference>
<dbReference type="Proteomes" id="UP000092871">
    <property type="component" value="Unassembled WGS sequence"/>
</dbReference>
<evidence type="ECO:0000259" key="4">
    <source>
        <dbReference type="PROSITE" id="PS50111"/>
    </source>
</evidence>
<dbReference type="InterPro" id="IPR004089">
    <property type="entry name" value="MCPsignal_dom"/>
</dbReference>
<dbReference type="Gene3D" id="3.30.450.20">
    <property type="entry name" value="PAS domain"/>
    <property type="match status" value="2"/>
</dbReference>
<comment type="subcellular location">
    <subcellularLocation>
        <location evidence="1">Membrane</location>
    </subcellularLocation>
</comment>
<dbReference type="EMBL" id="FLRB01000013">
    <property type="protein sequence ID" value="SBT21509.1"/>
    <property type="molecule type" value="Genomic_DNA"/>
</dbReference>
<evidence type="ECO:0000313" key="6">
    <source>
        <dbReference type="EMBL" id="SBT18554.1"/>
    </source>
</evidence>
<dbReference type="PANTHER" id="PTHR32089">
    <property type="entry name" value="METHYL-ACCEPTING CHEMOTAXIS PROTEIN MCPB"/>
    <property type="match status" value="1"/>
</dbReference>
<protein>
    <submittedName>
        <fullName evidence="6">Biofilm dispersion protein BdlA</fullName>
    </submittedName>
</protein>
<reference evidence="7 8" key="2">
    <citation type="submission" date="2016-06" db="EMBL/GenBank/DDBJ databases">
        <authorList>
            <person name="Rodrigo-Torres L."/>
            <person name="Arahal D.R."/>
        </authorList>
    </citation>
    <scope>NUCLEOTIDE SEQUENCE [LARGE SCALE GENOMIC DNA]</scope>
    <source>
        <strain evidence="7 8">CECT 5116</strain>
    </source>
</reference>
<dbReference type="GO" id="GO:0016020">
    <property type="term" value="C:membrane"/>
    <property type="evidence" value="ECO:0007669"/>
    <property type="project" value="UniProtKB-SubCell"/>
</dbReference>
<evidence type="ECO:0000259" key="5">
    <source>
        <dbReference type="PROSITE" id="PS50113"/>
    </source>
</evidence>
<organism evidence="6 9">
    <name type="scientific">Marinomonas gallaica</name>
    <dbReference type="NCBI Taxonomy" id="1806667"/>
    <lineage>
        <taxon>Bacteria</taxon>
        <taxon>Pseudomonadati</taxon>
        <taxon>Pseudomonadota</taxon>
        <taxon>Gammaproteobacteria</taxon>
        <taxon>Oceanospirillales</taxon>
        <taxon>Oceanospirillaceae</taxon>
        <taxon>Marinomonas</taxon>
    </lineage>
</organism>
<sequence length="434" mass="48774">MFFQGNKLRSRITEQEKELTAFHNMQKDLREAMLYFSIDRNGQFLEANSSFLESFGCRFNELSTLQRHISPKAIDKEFTRSMLEAFKAGNHWHGAIQLVSQNGNEHWYRAIMQPLSIAEGERIEVFCSELTRTISHSRQQQDMLAALDRSQAVIEFSLDGIILDANSNFLKGMGYSKSQIIGQHHRIFCPSTEADTDEYRNFWRRLSSGEFFSGRFRRVDRSGNDVWLEATYNPIHDETGELYKVVKFASVVTDQVNREAAIAEASEVAYNVSQETDANTSKGIQVINDTINTMEELSSRMNNASNGIVELDSQSQKVSDLVESIRGIADQTNLLALNAAIEAARAGEQGRGFAVVADEVRQLASRTSIATEEIINVVSENKKLTEQAVNLIKESLTKVNEAHTLSSEAGDVIKDIQQGAEEVVNAVNQFKRNL</sequence>
<dbReference type="NCBIfam" id="TIGR00229">
    <property type="entry name" value="sensory_box"/>
    <property type="match status" value="1"/>
</dbReference>
<dbReference type="Pfam" id="PF00015">
    <property type="entry name" value="MCPsignal"/>
    <property type="match status" value="1"/>
</dbReference>
<dbReference type="GO" id="GO:0006935">
    <property type="term" value="P:chemotaxis"/>
    <property type="evidence" value="ECO:0007669"/>
    <property type="project" value="UniProtKB-ARBA"/>
</dbReference>
<keyword evidence="2 3" id="KW-0807">Transducer</keyword>
<dbReference type="OrthoDB" id="9765776at2"/>
<dbReference type="CDD" id="cd11386">
    <property type="entry name" value="MCP_signal"/>
    <property type="match status" value="1"/>
</dbReference>
<dbReference type="InterPro" id="IPR035965">
    <property type="entry name" value="PAS-like_dom_sf"/>
</dbReference>